<protein>
    <submittedName>
        <fullName evidence="2">DUF3089 domain-containing protein</fullName>
    </submittedName>
</protein>
<dbReference type="InterPro" id="IPR021440">
    <property type="entry name" value="DUF3089"/>
</dbReference>
<sequence>MRILLLAAMVAGPAAAQVPAAPDYTQDANWLCRPGRADACAGDIGVTSVAATGKAVVMPSPPATTPAIDCFYVYPTVSTDQGGNSDLGIDAAETNVAKAQFAPFRTVCRTFAPMYRQVTLQALRDAVAGKPTTADRAMAYRDVVAAWTDYLARDNQGRGVILVGHSQGSGILKALLQGEIEGKPVARQLIAAYLPGTNLLVPAGKDVGGDLASTPLCRGTRQTGCVVTWVSFRAGKTPPADSRFGRSPKPGMDVACVNPAAPAGGSAPLTALLPAGPAIVDNAAPQAPWAKGLAVTTPFVTLPGLLRGACTAVDGANVLAVAVNAAPGSPRTDSIGGDVVAGGRVVESWGLHLIDVNVALGDLVALAHHQGQAWRASR</sequence>
<proteinExistence type="predicted"/>
<evidence type="ECO:0000256" key="1">
    <source>
        <dbReference type="SAM" id="SignalP"/>
    </source>
</evidence>
<keyword evidence="1" id="KW-0732">Signal</keyword>
<accession>A0A7C9GTL2</accession>
<reference evidence="2 3" key="1">
    <citation type="submission" date="2019-09" db="EMBL/GenBank/DDBJ databases">
        <title>Polymorphobacter sp. isolated from a lake in China.</title>
        <authorList>
            <person name="Liu Z."/>
        </authorList>
    </citation>
    <scope>NUCLEOTIDE SEQUENCE [LARGE SCALE GENOMIC DNA]</scope>
    <source>
        <strain evidence="2 3">D40P</strain>
    </source>
</reference>
<dbReference type="OrthoDB" id="9794645at2"/>
<evidence type="ECO:0000313" key="3">
    <source>
        <dbReference type="Proteomes" id="UP000481327"/>
    </source>
</evidence>
<dbReference type="RefSeq" id="WP_152576854.1">
    <property type="nucleotide sequence ID" value="NZ_JAATJI010000001.1"/>
</dbReference>
<comment type="caution">
    <text evidence="2">The sequence shown here is derived from an EMBL/GenBank/DDBJ whole genome shotgun (WGS) entry which is preliminary data.</text>
</comment>
<dbReference type="Proteomes" id="UP000481327">
    <property type="component" value="Unassembled WGS sequence"/>
</dbReference>
<dbReference type="EMBL" id="WIOL01000001">
    <property type="protein sequence ID" value="MQT16458.1"/>
    <property type="molecule type" value="Genomic_DNA"/>
</dbReference>
<evidence type="ECO:0000313" key="2">
    <source>
        <dbReference type="EMBL" id="MQT16458.1"/>
    </source>
</evidence>
<feature type="chain" id="PRO_5029001700" evidence="1">
    <location>
        <begin position="17"/>
        <end position="378"/>
    </location>
</feature>
<dbReference type="SUPFAM" id="SSF53474">
    <property type="entry name" value="alpha/beta-Hydrolases"/>
    <property type="match status" value="1"/>
</dbReference>
<name>A0A7C9GTL2_9SPHN</name>
<dbReference type="AlphaFoldDB" id="A0A7C9GTL2"/>
<organism evidence="2 3">
    <name type="scientific">Sandarakinorhabdus fusca</name>
    <dbReference type="NCBI Taxonomy" id="1439888"/>
    <lineage>
        <taxon>Bacteria</taxon>
        <taxon>Pseudomonadati</taxon>
        <taxon>Pseudomonadota</taxon>
        <taxon>Alphaproteobacteria</taxon>
        <taxon>Sphingomonadales</taxon>
        <taxon>Sphingosinicellaceae</taxon>
        <taxon>Sandarakinorhabdus</taxon>
    </lineage>
</organism>
<dbReference type="InterPro" id="IPR029058">
    <property type="entry name" value="AB_hydrolase_fold"/>
</dbReference>
<keyword evidence="3" id="KW-1185">Reference proteome</keyword>
<feature type="signal peptide" evidence="1">
    <location>
        <begin position="1"/>
        <end position="16"/>
    </location>
</feature>
<dbReference type="Pfam" id="PF11288">
    <property type="entry name" value="DUF3089"/>
    <property type="match status" value="1"/>
</dbReference>
<gene>
    <name evidence="2" type="ORF">F3168_04200</name>
</gene>